<name>A0A5A7VDG9_CUCMM</name>
<organism evidence="2 3">
    <name type="scientific">Cucumis melo var. makuwa</name>
    <name type="common">Oriental melon</name>
    <dbReference type="NCBI Taxonomy" id="1194695"/>
    <lineage>
        <taxon>Eukaryota</taxon>
        <taxon>Viridiplantae</taxon>
        <taxon>Streptophyta</taxon>
        <taxon>Embryophyta</taxon>
        <taxon>Tracheophyta</taxon>
        <taxon>Spermatophyta</taxon>
        <taxon>Magnoliopsida</taxon>
        <taxon>eudicotyledons</taxon>
        <taxon>Gunneridae</taxon>
        <taxon>Pentapetalae</taxon>
        <taxon>rosids</taxon>
        <taxon>fabids</taxon>
        <taxon>Cucurbitales</taxon>
        <taxon>Cucurbitaceae</taxon>
        <taxon>Benincaseae</taxon>
        <taxon>Cucumis</taxon>
    </lineage>
</organism>
<evidence type="ECO:0000256" key="1">
    <source>
        <dbReference type="SAM" id="MobiDB-lite"/>
    </source>
</evidence>
<evidence type="ECO:0000313" key="2">
    <source>
        <dbReference type="EMBL" id="KAA0065324.1"/>
    </source>
</evidence>
<protein>
    <submittedName>
        <fullName evidence="2">CACTA en-spm transposon protein</fullName>
    </submittedName>
</protein>
<proteinExistence type="predicted"/>
<evidence type="ECO:0000313" key="3">
    <source>
        <dbReference type="Proteomes" id="UP000321393"/>
    </source>
</evidence>
<sequence length="148" mass="17155">MTAVPGAEKPIFPHTFRFNQTISVYVRKTFPVCCLKWTNVGKEYIKIVKRPWLGTRLLFRDEICDQVLGRRPDYSKGLGWGPKPKARKRMSVSSSTTSYSQSATEREIQIQAKLDQGLERIELQDRNYLALALEMEQMQKLIQDMTRA</sequence>
<dbReference type="EMBL" id="SSTE01001653">
    <property type="protein sequence ID" value="KAA0065324.1"/>
    <property type="molecule type" value="Genomic_DNA"/>
</dbReference>
<dbReference type="Proteomes" id="UP000321393">
    <property type="component" value="Unassembled WGS sequence"/>
</dbReference>
<accession>A0A5A7VDG9</accession>
<feature type="region of interest" description="Disordered" evidence="1">
    <location>
        <begin position="79"/>
        <end position="99"/>
    </location>
</feature>
<reference evidence="2 3" key="1">
    <citation type="submission" date="2019-08" db="EMBL/GenBank/DDBJ databases">
        <title>Draft genome sequences of two oriental melons (Cucumis melo L. var makuwa).</title>
        <authorList>
            <person name="Kwon S.-Y."/>
        </authorList>
    </citation>
    <scope>NUCLEOTIDE SEQUENCE [LARGE SCALE GENOMIC DNA]</scope>
    <source>
        <strain evidence="3">cv. SW 3</strain>
        <tissue evidence="2">Leaf</tissue>
    </source>
</reference>
<comment type="caution">
    <text evidence="2">The sequence shown here is derived from an EMBL/GenBank/DDBJ whole genome shotgun (WGS) entry which is preliminary data.</text>
</comment>
<gene>
    <name evidence="2" type="ORF">E6C27_scaffold2317G00010</name>
</gene>
<dbReference type="AlphaFoldDB" id="A0A5A7VDG9"/>